<organism evidence="3 4">
    <name type="scientific">Agitococcus lubricus</name>
    <dbReference type="NCBI Taxonomy" id="1077255"/>
    <lineage>
        <taxon>Bacteria</taxon>
        <taxon>Pseudomonadati</taxon>
        <taxon>Pseudomonadota</taxon>
        <taxon>Gammaproteobacteria</taxon>
        <taxon>Moraxellales</taxon>
        <taxon>Moraxellaceae</taxon>
        <taxon>Agitococcus</taxon>
    </lineage>
</organism>
<dbReference type="Pfam" id="PF04072">
    <property type="entry name" value="LCM"/>
    <property type="match status" value="1"/>
</dbReference>
<name>A0A2T5IWP1_9GAMM</name>
<gene>
    <name evidence="3" type="ORF">C8N29_11216</name>
</gene>
<evidence type="ECO:0000313" key="4">
    <source>
        <dbReference type="Proteomes" id="UP000244223"/>
    </source>
</evidence>
<dbReference type="PANTHER" id="PTHR43619:SF2">
    <property type="entry name" value="S-ADENOSYL-L-METHIONINE-DEPENDENT METHYLTRANSFERASES SUPERFAMILY PROTEIN"/>
    <property type="match status" value="1"/>
</dbReference>
<evidence type="ECO:0000313" key="3">
    <source>
        <dbReference type="EMBL" id="PTQ88371.1"/>
    </source>
</evidence>
<keyword evidence="1 3" id="KW-0489">Methyltransferase</keyword>
<keyword evidence="2 3" id="KW-0808">Transferase</keyword>
<dbReference type="PANTHER" id="PTHR43619">
    <property type="entry name" value="S-ADENOSYL-L-METHIONINE-DEPENDENT METHYLTRANSFERASE YKTD-RELATED"/>
    <property type="match status" value="1"/>
</dbReference>
<evidence type="ECO:0000256" key="1">
    <source>
        <dbReference type="ARBA" id="ARBA00022603"/>
    </source>
</evidence>
<dbReference type="InterPro" id="IPR029063">
    <property type="entry name" value="SAM-dependent_MTases_sf"/>
</dbReference>
<sequence>MTDIDSSSISFTAYYTGEVWRQHGLSSDIFKTNTGKTLFYLGQPIEKIAKTVMGFSTQTTLLQRHHMIDYVVKKAIEEQGVSQIVEIACGMSPRGVRFRQQYPDLHYIEADLPAMLAHKQRLLTEHGLLNEHHRVASINILAEDSADALAVVFAKQLDPQRKTLVITEGLINYFDLATISIFWQNLAQALKKFPQAGYVTDLYPNFPWHPMTKLINGFVYGLSKATKSHVSLHFKNEQAIIEGFKELGFAKTNVHIPESYYGVLPIPTQRVASLVRVVENWV</sequence>
<dbReference type="GO" id="GO:0032259">
    <property type="term" value="P:methylation"/>
    <property type="evidence" value="ECO:0007669"/>
    <property type="project" value="UniProtKB-KW"/>
</dbReference>
<dbReference type="EMBL" id="QAON01000012">
    <property type="protein sequence ID" value="PTQ88371.1"/>
    <property type="molecule type" value="Genomic_DNA"/>
</dbReference>
<reference evidence="3 4" key="1">
    <citation type="submission" date="2018-04" db="EMBL/GenBank/DDBJ databases">
        <title>Genomic Encyclopedia of Archaeal and Bacterial Type Strains, Phase II (KMG-II): from individual species to whole genera.</title>
        <authorList>
            <person name="Goeker M."/>
        </authorList>
    </citation>
    <scope>NUCLEOTIDE SEQUENCE [LARGE SCALE GENOMIC DNA]</scope>
    <source>
        <strain evidence="3 4">DSM 5822</strain>
    </source>
</reference>
<keyword evidence="4" id="KW-1185">Reference proteome</keyword>
<dbReference type="Gene3D" id="3.40.50.150">
    <property type="entry name" value="Vaccinia Virus protein VP39"/>
    <property type="match status" value="1"/>
</dbReference>
<dbReference type="AlphaFoldDB" id="A0A2T5IWP1"/>
<dbReference type="InterPro" id="IPR007213">
    <property type="entry name" value="Ppm1/Ppm2/Tcmp"/>
</dbReference>
<proteinExistence type="predicted"/>
<protein>
    <submittedName>
        <fullName evidence="3">O-methyltransferase involved in polyketide biosynthesis</fullName>
    </submittedName>
</protein>
<dbReference type="Proteomes" id="UP000244223">
    <property type="component" value="Unassembled WGS sequence"/>
</dbReference>
<accession>A0A2T5IWP1</accession>
<dbReference type="SUPFAM" id="SSF53335">
    <property type="entry name" value="S-adenosyl-L-methionine-dependent methyltransferases"/>
    <property type="match status" value="1"/>
</dbReference>
<dbReference type="OrthoDB" id="9800233at2"/>
<evidence type="ECO:0000256" key="2">
    <source>
        <dbReference type="ARBA" id="ARBA00022679"/>
    </source>
</evidence>
<dbReference type="RefSeq" id="WP_107866253.1">
    <property type="nucleotide sequence ID" value="NZ_QAON01000012.1"/>
</dbReference>
<dbReference type="GO" id="GO:0008168">
    <property type="term" value="F:methyltransferase activity"/>
    <property type="evidence" value="ECO:0007669"/>
    <property type="project" value="UniProtKB-KW"/>
</dbReference>
<comment type="caution">
    <text evidence="3">The sequence shown here is derived from an EMBL/GenBank/DDBJ whole genome shotgun (WGS) entry which is preliminary data.</text>
</comment>